<evidence type="ECO:0000313" key="2">
    <source>
        <dbReference type="EMBL" id="TWI93161.1"/>
    </source>
</evidence>
<dbReference type="OrthoDB" id="554104at2"/>
<dbReference type="Pfam" id="PF03567">
    <property type="entry name" value="Sulfotransfer_2"/>
    <property type="match status" value="1"/>
</dbReference>
<organism evidence="2 3">
    <name type="scientific">Roseibium hamelinense</name>
    <dbReference type="NCBI Taxonomy" id="150831"/>
    <lineage>
        <taxon>Bacteria</taxon>
        <taxon>Pseudomonadati</taxon>
        <taxon>Pseudomonadota</taxon>
        <taxon>Alphaproteobacteria</taxon>
        <taxon>Hyphomicrobiales</taxon>
        <taxon>Stappiaceae</taxon>
        <taxon>Roseibium</taxon>
    </lineage>
</organism>
<proteinExistence type="predicted"/>
<dbReference type="InterPro" id="IPR005331">
    <property type="entry name" value="Sulfotransferase"/>
</dbReference>
<comment type="caution">
    <text evidence="2">The sequence shown here is derived from an EMBL/GenBank/DDBJ whole genome shotgun (WGS) entry which is preliminary data.</text>
</comment>
<keyword evidence="3" id="KW-1185">Reference proteome</keyword>
<keyword evidence="2" id="KW-0808">Transferase</keyword>
<dbReference type="RefSeq" id="WP_145340653.1">
    <property type="nucleotide sequence ID" value="NZ_SMLY01000087.1"/>
</dbReference>
<feature type="region of interest" description="Disordered" evidence="1">
    <location>
        <begin position="242"/>
        <end position="263"/>
    </location>
</feature>
<evidence type="ECO:0000313" key="3">
    <source>
        <dbReference type="Proteomes" id="UP000320593"/>
    </source>
</evidence>
<accession>A0A562THP2</accession>
<dbReference type="EMBL" id="VLLF01000001">
    <property type="protein sequence ID" value="TWI93161.1"/>
    <property type="molecule type" value="Genomic_DNA"/>
</dbReference>
<gene>
    <name evidence="2" type="ORF">JM93_00716</name>
</gene>
<sequence length="263" mass="29481">MLRTLYNLFDRKKRPLRQHSFIVFRDKGLAFGRVPGDPFLWALPVISALDSKSAAASPPKFRDTSCPPVWQSDIELLTARELKRRYPDMPVFACVQSPIERVVSCYENVILGDMPLTAYFAEKRFSKDMSITAFAAKVANLPDMNADNLLRNQTSILNHRKQLVPDLLVDIDSPDQQAGALSRLLKAHGVKMPALKRISYSARHNVLTDELLDSSAARLVRKRYARDAELFNMPLYASGATPKPLSSRPVMTNAVQADSAPRL</sequence>
<dbReference type="AlphaFoldDB" id="A0A562THP2"/>
<dbReference type="Proteomes" id="UP000320593">
    <property type="component" value="Unassembled WGS sequence"/>
</dbReference>
<evidence type="ECO:0000256" key="1">
    <source>
        <dbReference type="SAM" id="MobiDB-lite"/>
    </source>
</evidence>
<name>A0A562THP2_9HYPH</name>
<dbReference type="GO" id="GO:0008146">
    <property type="term" value="F:sulfotransferase activity"/>
    <property type="evidence" value="ECO:0007669"/>
    <property type="project" value="InterPro"/>
</dbReference>
<dbReference type="GO" id="GO:0016020">
    <property type="term" value="C:membrane"/>
    <property type="evidence" value="ECO:0007669"/>
    <property type="project" value="InterPro"/>
</dbReference>
<reference evidence="2 3" key="1">
    <citation type="submission" date="2019-07" db="EMBL/GenBank/DDBJ databases">
        <title>Genomic Encyclopedia of Archaeal and Bacterial Type Strains, Phase II (KMG-II): from individual species to whole genera.</title>
        <authorList>
            <person name="Goeker M."/>
        </authorList>
    </citation>
    <scope>NUCLEOTIDE SEQUENCE [LARGE SCALE GENOMIC DNA]</scope>
    <source>
        <strain evidence="2 3">ATCC BAA-252</strain>
    </source>
</reference>
<protein>
    <submittedName>
        <fullName evidence="2">Sulfotransferase family protein</fullName>
    </submittedName>
</protein>